<dbReference type="Pfam" id="PF12804">
    <property type="entry name" value="NTP_transf_3"/>
    <property type="match status" value="1"/>
</dbReference>
<accession>R7QKI3</accession>
<dbReference type="PRINTS" id="PR00959">
    <property type="entry name" value="MEVGALKINASE"/>
</dbReference>
<dbReference type="InterPro" id="IPR053034">
    <property type="entry name" value="Glucuronokinase-like"/>
</dbReference>
<dbReference type="SUPFAM" id="SSF54211">
    <property type="entry name" value="Ribosomal protein S5 domain 2-like"/>
    <property type="match status" value="1"/>
</dbReference>
<name>R7QKI3_CHOCR</name>
<dbReference type="InterPro" id="IPR006204">
    <property type="entry name" value="GHMP_kinase_N_dom"/>
</dbReference>
<dbReference type="InterPro" id="IPR036554">
    <property type="entry name" value="GHMP_kinase_C_sf"/>
</dbReference>
<dbReference type="Proteomes" id="UP000012073">
    <property type="component" value="Unassembled WGS sequence"/>
</dbReference>
<dbReference type="Gene3D" id="3.30.230.10">
    <property type="match status" value="1"/>
</dbReference>
<dbReference type="KEGG" id="ccp:CHC_T00000045001"/>
<dbReference type="InterPro" id="IPR029044">
    <property type="entry name" value="Nucleotide-diphossugar_trans"/>
</dbReference>
<dbReference type="STRING" id="2769.R7QKI3"/>
<dbReference type="GO" id="GO:0016779">
    <property type="term" value="F:nucleotidyltransferase activity"/>
    <property type="evidence" value="ECO:0007669"/>
    <property type="project" value="UniProtKB-ARBA"/>
</dbReference>
<dbReference type="Gramene" id="CDF37915">
    <property type="protein sequence ID" value="CDF37915"/>
    <property type="gene ID" value="CHC_T00000045001"/>
</dbReference>
<feature type="domain" description="GHMP kinase N-terminal" evidence="3">
    <location>
        <begin position="418"/>
        <end position="497"/>
    </location>
</feature>
<evidence type="ECO:0000256" key="2">
    <source>
        <dbReference type="ARBA" id="ARBA00022840"/>
    </source>
</evidence>
<keyword evidence="2" id="KW-0067">ATP-binding</keyword>
<keyword evidence="1" id="KW-0547">Nucleotide-binding</keyword>
<evidence type="ECO:0000313" key="6">
    <source>
        <dbReference type="Proteomes" id="UP000012073"/>
    </source>
</evidence>
<dbReference type="RefSeq" id="XP_005717786.1">
    <property type="nucleotide sequence ID" value="XM_005717729.1"/>
</dbReference>
<protein>
    <recommendedName>
        <fullName evidence="7">GHMP kinase N-terminal domain-containing protein</fullName>
    </recommendedName>
</protein>
<dbReference type="GeneID" id="17325490"/>
<dbReference type="InterPro" id="IPR020568">
    <property type="entry name" value="Ribosomal_Su5_D2-typ_SF"/>
</dbReference>
<dbReference type="InterPro" id="IPR014721">
    <property type="entry name" value="Ribsml_uS5_D2-typ_fold_subgr"/>
</dbReference>
<dbReference type="SUPFAM" id="SSF55060">
    <property type="entry name" value="GHMP Kinase, C-terminal domain"/>
    <property type="match status" value="1"/>
</dbReference>
<evidence type="ECO:0008006" key="7">
    <source>
        <dbReference type="Google" id="ProtNLM"/>
    </source>
</evidence>
<dbReference type="PANTHER" id="PTHR38710:SF1">
    <property type="entry name" value="WITH PUTATIVE URIDYL PYROPHOSPHORYLASE-RELATED"/>
    <property type="match status" value="1"/>
</dbReference>
<dbReference type="AlphaFoldDB" id="R7QKI3"/>
<proteinExistence type="predicted"/>
<keyword evidence="6" id="KW-1185">Reference proteome</keyword>
<dbReference type="Gene3D" id="3.90.550.10">
    <property type="entry name" value="Spore Coat Polysaccharide Biosynthesis Protein SpsA, Chain A"/>
    <property type="match status" value="1"/>
</dbReference>
<dbReference type="OMA" id="KYMEWLI"/>
<evidence type="ECO:0000313" key="5">
    <source>
        <dbReference type="EMBL" id="CDF37915.1"/>
    </source>
</evidence>
<dbReference type="SUPFAM" id="SSF53448">
    <property type="entry name" value="Nucleotide-diphospho-sugar transferases"/>
    <property type="match status" value="1"/>
</dbReference>
<organism evidence="5 6">
    <name type="scientific">Chondrus crispus</name>
    <name type="common">Carrageen Irish moss</name>
    <name type="synonym">Polymorpha crispa</name>
    <dbReference type="NCBI Taxonomy" id="2769"/>
    <lineage>
        <taxon>Eukaryota</taxon>
        <taxon>Rhodophyta</taxon>
        <taxon>Florideophyceae</taxon>
        <taxon>Rhodymeniophycidae</taxon>
        <taxon>Gigartinales</taxon>
        <taxon>Gigartinaceae</taxon>
        <taxon>Chondrus</taxon>
    </lineage>
</organism>
<dbReference type="Gene3D" id="3.30.70.890">
    <property type="entry name" value="GHMP kinase, C-terminal domain"/>
    <property type="match status" value="1"/>
</dbReference>
<dbReference type="EMBL" id="HG001883">
    <property type="protein sequence ID" value="CDF37915.1"/>
    <property type="molecule type" value="Genomic_DNA"/>
</dbReference>
<dbReference type="OrthoDB" id="1924968at2759"/>
<evidence type="ECO:0000259" key="4">
    <source>
        <dbReference type="Pfam" id="PF12804"/>
    </source>
</evidence>
<reference evidence="6" key="1">
    <citation type="journal article" date="2013" name="Proc. Natl. Acad. Sci. U.S.A.">
        <title>Genome structure and metabolic features in the red seaweed Chondrus crispus shed light on evolution of the Archaeplastida.</title>
        <authorList>
            <person name="Collen J."/>
            <person name="Porcel B."/>
            <person name="Carre W."/>
            <person name="Ball S.G."/>
            <person name="Chaparro C."/>
            <person name="Tonon T."/>
            <person name="Barbeyron T."/>
            <person name="Michel G."/>
            <person name="Noel B."/>
            <person name="Valentin K."/>
            <person name="Elias M."/>
            <person name="Artiguenave F."/>
            <person name="Arun A."/>
            <person name="Aury J.M."/>
            <person name="Barbosa-Neto J.F."/>
            <person name="Bothwell J.H."/>
            <person name="Bouget F.Y."/>
            <person name="Brillet L."/>
            <person name="Cabello-Hurtado F."/>
            <person name="Capella-Gutierrez S."/>
            <person name="Charrier B."/>
            <person name="Cladiere L."/>
            <person name="Cock J.M."/>
            <person name="Coelho S.M."/>
            <person name="Colleoni C."/>
            <person name="Czjzek M."/>
            <person name="Da Silva C."/>
            <person name="Delage L."/>
            <person name="Denoeud F."/>
            <person name="Deschamps P."/>
            <person name="Dittami S.M."/>
            <person name="Gabaldon T."/>
            <person name="Gachon C.M."/>
            <person name="Groisillier A."/>
            <person name="Herve C."/>
            <person name="Jabbari K."/>
            <person name="Katinka M."/>
            <person name="Kloareg B."/>
            <person name="Kowalczyk N."/>
            <person name="Labadie K."/>
            <person name="Leblanc C."/>
            <person name="Lopez P.J."/>
            <person name="McLachlan D.H."/>
            <person name="Meslet-Cladiere L."/>
            <person name="Moustafa A."/>
            <person name="Nehr Z."/>
            <person name="Nyvall Collen P."/>
            <person name="Panaud O."/>
            <person name="Partensky F."/>
            <person name="Poulain J."/>
            <person name="Rensing S.A."/>
            <person name="Rousvoal S."/>
            <person name="Samson G."/>
            <person name="Symeonidi A."/>
            <person name="Weissenbach J."/>
            <person name="Zambounis A."/>
            <person name="Wincker P."/>
            <person name="Boyen C."/>
        </authorList>
    </citation>
    <scope>NUCLEOTIDE SEQUENCE [LARGE SCALE GENOMIC DNA]</scope>
    <source>
        <strain evidence="6">cv. Stackhouse</strain>
    </source>
</reference>
<gene>
    <name evidence="5" type="ORF">CHC_T00000045001</name>
</gene>
<evidence type="ECO:0000259" key="3">
    <source>
        <dbReference type="Pfam" id="PF00288"/>
    </source>
</evidence>
<feature type="domain" description="MobA-like NTP transferase" evidence="4">
    <location>
        <begin position="17"/>
        <end position="167"/>
    </location>
</feature>
<evidence type="ECO:0000256" key="1">
    <source>
        <dbReference type="ARBA" id="ARBA00022741"/>
    </source>
</evidence>
<dbReference type="GO" id="GO:0005524">
    <property type="term" value="F:ATP binding"/>
    <property type="evidence" value="ECO:0007669"/>
    <property type="project" value="UniProtKB-KW"/>
</dbReference>
<dbReference type="InterPro" id="IPR025877">
    <property type="entry name" value="MobA-like_NTP_Trfase"/>
</dbReference>
<dbReference type="PANTHER" id="PTHR38710">
    <property type="entry name" value="WITH PUTATIVE URIDYL PYROPHOSPHORYLASE-RELATED"/>
    <property type="match status" value="1"/>
</dbReference>
<sequence length="676" mass="73989">MLPTKRNAASGTERLGVVLLAAGYGTRLQRDIGSTPSLSMLAGTPKPLLPLCGQPILSHWLSQLQTIPSISHIFVVTNEAHLPLYQQWKAELPVHHHLGVSILSDGSIDNASRLGAIKDIAIGLNSLKTTSADKALIIACDTILPDIDMLDYVSKFVDGEHSAATFAYPLADMNDCVRRGMFKFRTELSGELIAEAVIEKPKSPELAPSNLASAPIYLLRKNLWQTLGHFSEEQENLGVPLEKRDAPGFWLAWLVPKHSCRLFQVVQRIDIGSLQHYKDALWDLTLPKSGMRSSKVPRRAKYEPAVGRAFPRAGFLGNPSDGYGGKVIAFSLASEGYAEVVATPHDSFAVRSNPKHEHLESYNSLSQFLDHVDNFGIHYGARVLVLAASAMFARVYKQYMQDQSAAGEEQDGKKDSFSLLPNCQLTYSTSIPARIGLSGSSAFILATLLALARYHGTSLPEINPDIHFWPKLMRSAETDLLGIACGLQDRVIQLMQGCVTMDFTGMTSGEEWKWLPDGCLPEMWIAYRGEGTIGEDSGKVHSNLRSRYDAKDSEVLAIVKELCSLVDSGQIILEQGAKGNREVYKELPHLISKNFQLRVALVGPHVVGKQNTDLVSIAKQAGLAAKMTGSGGCALCLPNPVRQLSGSEVAGAKAVFEKHDMVLHKVEVLPRREWLP</sequence>
<dbReference type="PhylomeDB" id="R7QKI3"/>
<dbReference type="Pfam" id="PF00288">
    <property type="entry name" value="GHMP_kinases_N"/>
    <property type="match status" value="1"/>
</dbReference>